<dbReference type="RefSeq" id="WP_345098858.1">
    <property type="nucleotide sequence ID" value="NZ_BAABGS010000019.1"/>
</dbReference>
<accession>A0ABW5DD22</accession>
<reference evidence="3" key="1">
    <citation type="journal article" date="2019" name="Int. J. Syst. Evol. Microbiol.">
        <title>The Global Catalogue of Microorganisms (GCM) 10K type strain sequencing project: providing services to taxonomists for standard genome sequencing and annotation.</title>
        <authorList>
            <consortium name="The Broad Institute Genomics Platform"/>
            <consortium name="The Broad Institute Genome Sequencing Center for Infectious Disease"/>
            <person name="Wu L."/>
            <person name="Ma J."/>
        </authorList>
    </citation>
    <scope>NUCLEOTIDE SEQUENCE [LARGE SCALE GENOMIC DNA]</scope>
    <source>
        <strain evidence="3">KCTC 23707</strain>
    </source>
</reference>
<proteinExistence type="predicted"/>
<evidence type="ECO:0000256" key="1">
    <source>
        <dbReference type="SAM" id="MobiDB-lite"/>
    </source>
</evidence>
<keyword evidence="3" id="KW-1185">Reference proteome</keyword>
<comment type="caution">
    <text evidence="2">The sequence shown here is derived from an EMBL/GenBank/DDBJ whole genome shotgun (WGS) entry which is preliminary data.</text>
</comment>
<organism evidence="2 3">
    <name type="scientific">Chelativorans composti</name>
    <dbReference type="NCBI Taxonomy" id="768533"/>
    <lineage>
        <taxon>Bacteria</taxon>
        <taxon>Pseudomonadati</taxon>
        <taxon>Pseudomonadota</taxon>
        <taxon>Alphaproteobacteria</taxon>
        <taxon>Hyphomicrobiales</taxon>
        <taxon>Phyllobacteriaceae</taxon>
        <taxon>Chelativorans</taxon>
    </lineage>
</organism>
<evidence type="ECO:0000313" key="2">
    <source>
        <dbReference type="EMBL" id="MFD2258784.1"/>
    </source>
</evidence>
<name>A0ABW5DD22_9HYPH</name>
<feature type="compositionally biased region" description="Basic and acidic residues" evidence="1">
    <location>
        <begin position="197"/>
        <end position="208"/>
    </location>
</feature>
<dbReference type="EMBL" id="JBHUIR010000015">
    <property type="protein sequence ID" value="MFD2258784.1"/>
    <property type="molecule type" value="Genomic_DNA"/>
</dbReference>
<dbReference type="Proteomes" id="UP001597373">
    <property type="component" value="Unassembled WGS sequence"/>
</dbReference>
<evidence type="ECO:0000313" key="3">
    <source>
        <dbReference type="Proteomes" id="UP001597373"/>
    </source>
</evidence>
<sequence>MQERVPDKPVAGPPQSEGAASLFTLRLHQAQHGRKHGPDPAVKQHGRGQELAAGESQPALLVSIHPWGVQVAPAAHAAHAPVDAGLSGAQRVEWVDGLVTRIDQALMAAPRTADGFTTVAIQLASDGVEGLRGVELFMSPMALDIVLSRSEGQATAEYLAATQVLAQRLHERFPTRIVRIHEVLGERPRSSAPMDGVRSERSKREGEA</sequence>
<gene>
    <name evidence="2" type="ORF">ACFSMZ_03285</name>
</gene>
<protein>
    <submittedName>
        <fullName evidence="2">Uncharacterized protein</fullName>
    </submittedName>
</protein>
<feature type="region of interest" description="Disordered" evidence="1">
    <location>
        <begin position="188"/>
        <end position="208"/>
    </location>
</feature>